<keyword evidence="1" id="KW-1133">Transmembrane helix</keyword>
<feature type="transmembrane region" description="Helical" evidence="1">
    <location>
        <begin position="6"/>
        <end position="25"/>
    </location>
</feature>
<keyword evidence="1" id="KW-0812">Transmembrane</keyword>
<evidence type="ECO:0000313" key="3">
    <source>
        <dbReference type="EMBL" id="SHF36354.1"/>
    </source>
</evidence>
<dbReference type="PANTHER" id="PTHR23308">
    <property type="entry name" value="NUCLEAR INHIBITOR OF PROTEIN PHOSPHATASE-1"/>
    <property type="match status" value="1"/>
</dbReference>
<dbReference type="InterPro" id="IPR008984">
    <property type="entry name" value="SMAD_FHA_dom_sf"/>
</dbReference>
<dbReference type="OrthoDB" id="9816434at2"/>
<evidence type="ECO:0000259" key="2">
    <source>
        <dbReference type="PROSITE" id="PS50006"/>
    </source>
</evidence>
<evidence type="ECO:0000313" key="4">
    <source>
        <dbReference type="Proteomes" id="UP000184088"/>
    </source>
</evidence>
<sequence>MYNAIAWVLRFVFIAIIYYFLYNVLRLLYLDIKNDASEKDIRDIETKAHIVSLRSPFDNYTLYNVTTIGRASDCDVVLKNEFVSSKHAQIYKKGGKFWLDDLKSTNGTFVNGRRVRKPVRLKSGDIISFGTEEFKFIENFN</sequence>
<dbReference type="SMART" id="SM00240">
    <property type="entry name" value="FHA"/>
    <property type="match status" value="1"/>
</dbReference>
<dbReference type="InterPro" id="IPR050923">
    <property type="entry name" value="Cell_Proc_Reg/RNA_Proc"/>
</dbReference>
<dbReference type="Gene3D" id="2.60.200.20">
    <property type="match status" value="1"/>
</dbReference>
<organism evidence="3 4">
    <name type="scientific">Caldanaerobius fijiensis DSM 17918</name>
    <dbReference type="NCBI Taxonomy" id="1121256"/>
    <lineage>
        <taxon>Bacteria</taxon>
        <taxon>Bacillati</taxon>
        <taxon>Bacillota</taxon>
        <taxon>Clostridia</taxon>
        <taxon>Thermoanaerobacterales</taxon>
        <taxon>Thermoanaerobacteraceae</taxon>
        <taxon>Caldanaerobius</taxon>
    </lineage>
</organism>
<reference evidence="3 4" key="1">
    <citation type="submission" date="2016-11" db="EMBL/GenBank/DDBJ databases">
        <authorList>
            <person name="Jaros S."/>
            <person name="Januszkiewicz K."/>
            <person name="Wedrychowicz H."/>
        </authorList>
    </citation>
    <scope>NUCLEOTIDE SEQUENCE [LARGE SCALE GENOMIC DNA]</scope>
    <source>
        <strain evidence="3 4">DSM 17918</strain>
    </source>
</reference>
<dbReference type="Pfam" id="PF00498">
    <property type="entry name" value="FHA"/>
    <property type="match status" value="1"/>
</dbReference>
<dbReference type="Proteomes" id="UP000184088">
    <property type="component" value="Unassembled WGS sequence"/>
</dbReference>
<gene>
    <name evidence="3" type="ORF">SAMN02746089_01772</name>
</gene>
<dbReference type="STRING" id="1121256.SAMN02746089_01772"/>
<keyword evidence="4" id="KW-1185">Reference proteome</keyword>
<dbReference type="EMBL" id="FQVH01000019">
    <property type="protein sequence ID" value="SHF36354.1"/>
    <property type="molecule type" value="Genomic_DNA"/>
</dbReference>
<proteinExistence type="predicted"/>
<dbReference type="SUPFAM" id="SSF49879">
    <property type="entry name" value="SMAD/FHA domain"/>
    <property type="match status" value="1"/>
</dbReference>
<feature type="domain" description="FHA" evidence="2">
    <location>
        <begin position="66"/>
        <end position="115"/>
    </location>
</feature>
<dbReference type="CDD" id="cd00060">
    <property type="entry name" value="FHA"/>
    <property type="match status" value="1"/>
</dbReference>
<name>A0A1M5B1H1_9THEO</name>
<evidence type="ECO:0000256" key="1">
    <source>
        <dbReference type="SAM" id="Phobius"/>
    </source>
</evidence>
<dbReference type="PROSITE" id="PS50006">
    <property type="entry name" value="FHA_DOMAIN"/>
    <property type="match status" value="1"/>
</dbReference>
<keyword evidence="1" id="KW-0472">Membrane</keyword>
<dbReference type="InterPro" id="IPR000253">
    <property type="entry name" value="FHA_dom"/>
</dbReference>
<accession>A0A1M5B1H1</accession>
<dbReference type="RefSeq" id="WP_073344202.1">
    <property type="nucleotide sequence ID" value="NZ_FQVH01000019.1"/>
</dbReference>
<dbReference type="AlphaFoldDB" id="A0A1M5B1H1"/>
<protein>
    <submittedName>
        <fullName evidence="3">FHA domain-containing protein</fullName>
    </submittedName>
</protein>